<evidence type="ECO:0000259" key="2">
    <source>
        <dbReference type="Pfam" id="PF13581"/>
    </source>
</evidence>
<protein>
    <submittedName>
        <fullName evidence="3">ATP-binding protein</fullName>
    </submittedName>
</protein>
<accession>A0A365H029</accession>
<keyword evidence="1" id="KW-0418">Kinase</keyword>
<dbReference type="OrthoDB" id="3474685at2"/>
<reference evidence="3 4" key="1">
    <citation type="submission" date="2018-06" db="EMBL/GenBank/DDBJ databases">
        <title>Actinomadura craniellae sp. nov. isolated from marine sponge Craniella sp.</title>
        <authorList>
            <person name="Li L."/>
            <person name="Xu Q.H."/>
            <person name="Lin H.W."/>
            <person name="Lu Y.H."/>
        </authorList>
    </citation>
    <scope>NUCLEOTIDE SEQUENCE [LARGE SCALE GENOMIC DNA]</scope>
    <source>
        <strain evidence="3 4">LHW63021</strain>
    </source>
</reference>
<keyword evidence="1" id="KW-0723">Serine/threonine-protein kinase</keyword>
<evidence type="ECO:0000313" key="3">
    <source>
        <dbReference type="EMBL" id="RAY12421.1"/>
    </source>
</evidence>
<dbReference type="GO" id="GO:0004674">
    <property type="term" value="F:protein serine/threonine kinase activity"/>
    <property type="evidence" value="ECO:0007669"/>
    <property type="project" value="UniProtKB-KW"/>
</dbReference>
<evidence type="ECO:0000313" key="4">
    <source>
        <dbReference type="Proteomes" id="UP000251891"/>
    </source>
</evidence>
<keyword evidence="3" id="KW-0067">ATP-binding</keyword>
<feature type="domain" description="Histidine kinase/HSP90-like ATPase" evidence="2">
    <location>
        <begin position="15"/>
        <end position="124"/>
    </location>
</feature>
<dbReference type="AlphaFoldDB" id="A0A365H029"/>
<dbReference type="PANTHER" id="PTHR35526">
    <property type="entry name" value="ANTI-SIGMA-F FACTOR RSBW-RELATED"/>
    <property type="match status" value="1"/>
</dbReference>
<dbReference type="Gene3D" id="3.30.565.10">
    <property type="entry name" value="Histidine kinase-like ATPase, C-terminal domain"/>
    <property type="match status" value="1"/>
</dbReference>
<gene>
    <name evidence="3" type="ORF">DPM19_25065</name>
</gene>
<organism evidence="3 4">
    <name type="scientific">Actinomadura craniellae</name>
    <dbReference type="NCBI Taxonomy" id="2231787"/>
    <lineage>
        <taxon>Bacteria</taxon>
        <taxon>Bacillati</taxon>
        <taxon>Actinomycetota</taxon>
        <taxon>Actinomycetes</taxon>
        <taxon>Streptosporangiales</taxon>
        <taxon>Thermomonosporaceae</taxon>
        <taxon>Actinomadura</taxon>
    </lineage>
</organism>
<dbReference type="InterPro" id="IPR003594">
    <property type="entry name" value="HATPase_dom"/>
</dbReference>
<dbReference type="RefSeq" id="WP_111870477.1">
    <property type="nucleotide sequence ID" value="NZ_QLYX01000013.1"/>
</dbReference>
<dbReference type="Proteomes" id="UP000251891">
    <property type="component" value="Unassembled WGS sequence"/>
</dbReference>
<keyword evidence="1" id="KW-0808">Transferase</keyword>
<keyword evidence="4" id="KW-1185">Reference proteome</keyword>
<dbReference type="InterPro" id="IPR036890">
    <property type="entry name" value="HATPase_C_sf"/>
</dbReference>
<dbReference type="Pfam" id="PF13581">
    <property type="entry name" value="HATPase_c_2"/>
    <property type="match status" value="1"/>
</dbReference>
<name>A0A365H029_9ACTN</name>
<sequence>MDEAAARGEIVVKRRLEAVAEVRGFVRLTLGRWEVDDEVPCLVASELVTNAIRYGTTADDEVTVRLSRADGGALWLEVQDTSGDVPHVCAADANSESGRGLFIVERVARHWGVRPLAGGAGKVVFAVLDP</sequence>
<dbReference type="EMBL" id="QLYX01000013">
    <property type="protein sequence ID" value="RAY12421.1"/>
    <property type="molecule type" value="Genomic_DNA"/>
</dbReference>
<dbReference type="CDD" id="cd16936">
    <property type="entry name" value="HATPase_RsbW-like"/>
    <property type="match status" value="1"/>
</dbReference>
<keyword evidence="3" id="KW-0547">Nucleotide-binding</keyword>
<comment type="caution">
    <text evidence="3">The sequence shown here is derived from an EMBL/GenBank/DDBJ whole genome shotgun (WGS) entry which is preliminary data.</text>
</comment>
<dbReference type="GO" id="GO:0005524">
    <property type="term" value="F:ATP binding"/>
    <property type="evidence" value="ECO:0007669"/>
    <property type="project" value="UniProtKB-KW"/>
</dbReference>
<proteinExistence type="predicted"/>
<evidence type="ECO:0000256" key="1">
    <source>
        <dbReference type="ARBA" id="ARBA00022527"/>
    </source>
</evidence>
<dbReference type="PANTHER" id="PTHR35526:SF3">
    <property type="entry name" value="ANTI-SIGMA-F FACTOR RSBW"/>
    <property type="match status" value="1"/>
</dbReference>
<dbReference type="SUPFAM" id="SSF55874">
    <property type="entry name" value="ATPase domain of HSP90 chaperone/DNA topoisomerase II/histidine kinase"/>
    <property type="match status" value="1"/>
</dbReference>
<dbReference type="InterPro" id="IPR050267">
    <property type="entry name" value="Anti-sigma-factor_SerPK"/>
</dbReference>